<gene>
    <name evidence="1" type="ORF">BaRGS_00006262</name>
</gene>
<reference evidence="1 2" key="1">
    <citation type="journal article" date="2023" name="Sci. Data">
        <title>Genome assembly of the Korean intertidal mud-creeper Batillaria attramentaria.</title>
        <authorList>
            <person name="Patra A.K."/>
            <person name="Ho P.T."/>
            <person name="Jun S."/>
            <person name="Lee S.J."/>
            <person name="Kim Y."/>
            <person name="Won Y.J."/>
        </authorList>
    </citation>
    <scope>NUCLEOTIDE SEQUENCE [LARGE SCALE GENOMIC DNA]</scope>
    <source>
        <strain evidence="1">Wonlab-2016</strain>
    </source>
</reference>
<accession>A0ABD0LRJ2</accession>
<sequence>MPHRYNAASFPNICQGKSVALTRKLSGHNLHLNDLVGSPACHVLVLKWSLWSTGSPLMASQREQSKKKHSASSFIGTTDGAGHFFLSSRTITRGKKKRDSCWLMTLVSC</sequence>
<organism evidence="1 2">
    <name type="scientific">Batillaria attramentaria</name>
    <dbReference type="NCBI Taxonomy" id="370345"/>
    <lineage>
        <taxon>Eukaryota</taxon>
        <taxon>Metazoa</taxon>
        <taxon>Spiralia</taxon>
        <taxon>Lophotrochozoa</taxon>
        <taxon>Mollusca</taxon>
        <taxon>Gastropoda</taxon>
        <taxon>Caenogastropoda</taxon>
        <taxon>Sorbeoconcha</taxon>
        <taxon>Cerithioidea</taxon>
        <taxon>Batillariidae</taxon>
        <taxon>Batillaria</taxon>
    </lineage>
</organism>
<comment type="caution">
    <text evidence="1">The sequence shown here is derived from an EMBL/GenBank/DDBJ whole genome shotgun (WGS) entry which is preliminary data.</text>
</comment>
<name>A0ABD0LRJ2_9CAEN</name>
<protein>
    <submittedName>
        <fullName evidence="1">Uncharacterized protein</fullName>
    </submittedName>
</protein>
<dbReference type="Proteomes" id="UP001519460">
    <property type="component" value="Unassembled WGS sequence"/>
</dbReference>
<evidence type="ECO:0000313" key="2">
    <source>
        <dbReference type="Proteomes" id="UP001519460"/>
    </source>
</evidence>
<proteinExistence type="predicted"/>
<dbReference type="EMBL" id="JACVVK020000026">
    <property type="protein sequence ID" value="KAK7502309.1"/>
    <property type="molecule type" value="Genomic_DNA"/>
</dbReference>
<evidence type="ECO:0000313" key="1">
    <source>
        <dbReference type="EMBL" id="KAK7502309.1"/>
    </source>
</evidence>
<keyword evidence="2" id="KW-1185">Reference proteome</keyword>
<dbReference type="AlphaFoldDB" id="A0ABD0LRJ2"/>